<evidence type="ECO:0000313" key="11">
    <source>
        <dbReference type="EMBL" id="TPP67761.1"/>
    </source>
</evidence>
<protein>
    <submittedName>
        <fullName evidence="11">Uncharacterized protein</fullName>
    </submittedName>
</protein>
<sequence>MTVQHRPDNSWRNNFLKSKKQFFGLLRYVNRTDKLCLSLGLIFAASAGVINPINVLAFRDVVNNFTSDVFTYQKTRISVGRFIILACVMLLVTFTQALLLSTIAKRLRRRLHYLCFTSLLSKDCTWYDYQLSSDLGTEIANRVALIEQGIGVKLGEFLQSFCGLLTGLIVAFNEGWKLSLVASAMLPLVLLFYGVFGFVVNQTKYKENLAYAEAKTTSEEAINYIKTVFAFGAEKAEVQRYATQLMKAERTGVQRSLLVSLFLGSTGFAFFTAAGLIFWYGVTLMSRDGYQGGTVVTVFINILLGGVYLGNALPNVPYLKTAAVVAEELYELIENNGHTDESSLSSEIFTSACTIRWCDVTFAYPSNPNEFVLRQVNFFLQSNYKLAIVGPKGSGKSTVFQLLLRHYEPNSGEYFISGMNVQCCKVQTLRGHLGFVAEDPVLFDGTIVHNIRLGRLEASDAEIRNVCMLVQLHEFIESLEQGYDTPISQLSDRKYIIHRWLITLARAVVRNPAVLLLDYPNLPLNRNFEYSVLLEAVQCVSPGKMVVTTSRYPSLVMDADQIMVLEKGFVQQVGNHAHLMEEENGLYAIMMRVYEVVNQTPTTLMHRTVVDKLNITMNESEKKPQEYSYLARTLRANRPELFYIVFGCISSLIAGAAQPSFAVLYSEVFDIFSSTEDSRRILHRIAVIGGMMTLVGVARLLACIGQGYFFGVSNERLVMRLRIKYFEAILRQETAWFESPDHHAHVLTTHLTDTVTRLRKLSGLRIGTFIEASSLVIISIVISYTCSWQLTLVTTAFVPLLILGNLVQLRNLNRKYQTPLSVLSLGKEVLSNINTVRCLNLEEYYVSLYTQKMDEVARSDVKETFILASVYSLTQSAGIFTLAAVFELGAYLFLERSLSVVKLFRAFAVMNMGTQSLGKFFDVLPEIWIASKSAELVYETMDREPIIRKDEGITLPASEFTGKITFNHVTVESADDVSHEGDILKDFSYTVEPGQIVNFVGLPGCGSLRIVDLVERFIDPSPPEDDRHGVYFDLHNLQRIAPSWIRSQCALISYESRLFSRTIKENIAYGIDLNGAALNDVIQAARSANVHDFINTLPEGYDTVFERDGSQFSEGQQRRIALARALFRKPKVLLVDRFDTELDVEDQRLILRALTDNMHRFTSIIVPHIFAHASSFDRTVVLRDGRAIESGTFSELSRGASYFKALLDLQKLSPF</sequence>
<feature type="transmembrane region" description="Helical" evidence="8">
    <location>
        <begin position="154"/>
        <end position="172"/>
    </location>
</feature>
<feature type="transmembrane region" description="Helical" evidence="8">
    <location>
        <begin position="257"/>
        <end position="280"/>
    </location>
</feature>
<evidence type="ECO:0000256" key="6">
    <source>
        <dbReference type="ARBA" id="ARBA00022989"/>
    </source>
</evidence>
<gene>
    <name evidence="11" type="ORF">FGIG_00660</name>
</gene>
<keyword evidence="5" id="KW-0067">ATP-binding</keyword>
<feature type="transmembrane region" description="Helical" evidence="8">
    <location>
        <begin position="292"/>
        <end position="310"/>
    </location>
</feature>
<dbReference type="Gene3D" id="3.40.50.300">
    <property type="entry name" value="P-loop containing nucleotide triphosphate hydrolases"/>
    <property type="match status" value="2"/>
</dbReference>
<dbReference type="GO" id="GO:0090374">
    <property type="term" value="P:oligopeptide export from mitochondrion"/>
    <property type="evidence" value="ECO:0007669"/>
    <property type="project" value="TreeGrafter"/>
</dbReference>
<evidence type="ECO:0000256" key="5">
    <source>
        <dbReference type="ARBA" id="ARBA00022840"/>
    </source>
</evidence>
<dbReference type="CDD" id="cd18578">
    <property type="entry name" value="ABC_6TM_Pgp_ABCB1_D2_like"/>
    <property type="match status" value="1"/>
</dbReference>
<feature type="domain" description="ABC transporter" evidence="9">
    <location>
        <begin position="355"/>
        <end position="592"/>
    </location>
</feature>
<dbReference type="PROSITE" id="PS50929">
    <property type="entry name" value="ABC_TM1F"/>
    <property type="match status" value="2"/>
</dbReference>
<organism evidence="11 12">
    <name type="scientific">Fasciola gigantica</name>
    <name type="common">Giant liver fluke</name>
    <dbReference type="NCBI Taxonomy" id="46835"/>
    <lineage>
        <taxon>Eukaryota</taxon>
        <taxon>Metazoa</taxon>
        <taxon>Spiralia</taxon>
        <taxon>Lophotrochozoa</taxon>
        <taxon>Platyhelminthes</taxon>
        <taxon>Trematoda</taxon>
        <taxon>Digenea</taxon>
        <taxon>Plagiorchiida</taxon>
        <taxon>Echinostomata</taxon>
        <taxon>Echinostomatoidea</taxon>
        <taxon>Fasciolidae</taxon>
        <taxon>Fasciola</taxon>
    </lineage>
</organism>
<feature type="domain" description="ABC transporter" evidence="9">
    <location>
        <begin position="964"/>
        <end position="1209"/>
    </location>
</feature>
<dbReference type="PANTHER" id="PTHR43394:SF27">
    <property type="entry name" value="ATP-DEPENDENT TRANSLOCASE ABCB1-LIKE"/>
    <property type="match status" value="1"/>
</dbReference>
<dbReference type="SMART" id="SM00382">
    <property type="entry name" value="AAA"/>
    <property type="match status" value="2"/>
</dbReference>
<dbReference type="InterPro" id="IPR003439">
    <property type="entry name" value="ABC_transporter-like_ATP-bd"/>
</dbReference>
<dbReference type="GO" id="GO:0005743">
    <property type="term" value="C:mitochondrial inner membrane"/>
    <property type="evidence" value="ECO:0007669"/>
    <property type="project" value="TreeGrafter"/>
</dbReference>
<dbReference type="PANTHER" id="PTHR43394">
    <property type="entry name" value="ATP-DEPENDENT PERMEASE MDL1, MITOCHONDRIAL"/>
    <property type="match status" value="1"/>
</dbReference>
<accession>A0A504Z5T4</accession>
<feature type="transmembrane region" description="Helical" evidence="8">
    <location>
        <begin position="790"/>
        <end position="807"/>
    </location>
</feature>
<feature type="transmembrane region" description="Helical" evidence="8">
    <location>
        <begin position="178"/>
        <end position="200"/>
    </location>
</feature>
<keyword evidence="3 8" id="KW-0812">Transmembrane</keyword>
<feature type="transmembrane region" description="Helical" evidence="8">
    <location>
        <begin position="78"/>
        <end position="100"/>
    </location>
</feature>
<dbReference type="GO" id="GO:0005524">
    <property type="term" value="F:ATP binding"/>
    <property type="evidence" value="ECO:0007669"/>
    <property type="project" value="UniProtKB-KW"/>
</dbReference>
<evidence type="ECO:0000256" key="1">
    <source>
        <dbReference type="ARBA" id="ARBA00004141"/>
    </source>
</evidence>
<dbReference type="SUPFAM" id="SSF90123">
    <property type="entry name" value="ABC transporter transmembrane region"/>
    <property type="match status" value="2"/>
</dbReference>
<dbReference type="STRING" id="46835.A0A504Z5T4"/>
<dbReference type="PROSITE" id="PS50893">
    <property type="entry name" value="ABC_TRANSPORTER_2"/>
    <property type="match status" value="2"/>
</dbReference>
<feature type="domain" description="ABC transmembrane type-1" evidence="10">
    <location>
        <begin position="645"/>
        <end position="927"/>
    </location>
</feature>
<evidence type="ECO:0000256" key="7">
    <source>
        <dbReference type="ARBA" id="ARBA00023136"/>
    </source>
</evidence>
<evidence type="ECO:0000256" key="2">
    <source>
        <dbReference type="ARBA" id="ARBA00007577"/>
    </source>
</evidence>
<dbReference type="InterPro" id="IPR039421">
    <property type="entry name" value="Type_1_exporter"/>
</dbReference>
<comment type="subcellular location">
    <subcellularLocation>
        <location evidence="1">Membrane</location>
        <topology evidence="1">Multi-pass membrane protein</topology>
    </subcellularLocation>
</comment>
<comment type="similarity">
    <text evidence="2">Belongs to the ABC transporter superfamily. ABCB family. Multidrug resistance exporter (TC 3.A.1.201) subfamily.</text>
</comment>
<feature type="transmembrane region" description="Helical" evidence="8">
    <location>
        <begin position="865"/>
        <end position="894"/>
    </location>
</feature>
<dbReference type="GO" id="GO:0016887">
    <property type="term" value="F:ATP hydrolysis activity"/>
    <property type="evidence" value="ECO:0007669"/>
    <property type="project" value="InterPro"/>
</dbReference>
<evidence type="ECO:0000256" key="8">
    <source>
        <dbReference type="SAM" id="Phobius"/>
    </source>
</evidence>
<dbReference type="InterPro" id="IPR027417">
    <property type="entry name" value="P-loop_NTPase"/>
</dbReference>
<evidence type="ECO:0000259" key="9">
    <source>
        <dbReference type="PROSITE" id="PS50893"/>
    </source>
</evidence>
<comment type="caution">
    <text evidence="11">The sequence shown here is derived from an EMBL/GenBank/DDBJ whole genome shotgun (WGS) entry which is preliminary data.</text>
</comment>
<dbReference type="EMBL" id="SUNJ01000304">
    <property type="protein sequence ID" value="TPP67761.1"/>
    <property type="molecule type" value="Genomic_DNA"/>
</dbReference>
<feature type="transmembrane region" description="Helical" evidence="8">
    <location>
        <begin position="766"/>
        <end position="784"/>
    </location>
</feature>
<dbReference type="AlphaFoldDB" id="A0A504Z5T4"/>
<feature type="transmembrane region" description="Helical" evidence="8">
    <location>
        <begin position="685"/>
        <end position="710"/>
    </location>
</feature>
<evidence type="ECO:0000256" key="4">
    <source>
        <dbReference type="ARBA" id="ARBA00022741"/>
    </source>
</evidence>
<evidence type="ECO:0000256" key="3">
    <source>
        <dbReference type="ARBA" id="ARBA00022692"/>
    </source>
</evidence>
<dbReference type="GO" id="GO:0015421">
    <property type="term" value="F:ABC-type oligopeptide transporter activity"/>
    <property type="evidence" value="ECO:0007669"/>
    <property type="project" value="TreeGrafter"/>
</dbReference>
<keyword evidence="7 8" id="KW-0472">Membrane</keyword>
<feature type="domain" description="ABC transmembrane type-1" evidence="10">
    <location>
        <begin position="39"/>
        <end position="321"/>
    </location>
</feature>
<feature type="transmembrane region" description="Helical" evidence="8">
    <location>
        <begin position="641"/>
        <end position="665"/>
    </location>
</feature>
<keyword evidence="4" id="KW-0547">Nucleotide-binding</keyword>
<evidence type="ECO:0000313" key="12">
    <source>
        <dbReference type="Proteomes" id="UP000316759"/>
    </source>
</evidence>
<dbReference type="InterPro" id="IPR011527">
    <property type="entry name" value="ABC1_TM_dom"/>
</dbReference>
<dbReference type="InterPro" id="IPR003593">
    <property type="entry name" value="AAA+_ATPase"/>
</dbReference>
<name>A0A504Z5T4_FASGI</name>
<feature type="transmembrane region" description="Helical" evidence="8">
    <location>
        <begin position="35"/>
        <end position="58"/>
    </location>
</feature>
<evidence type="ECO:0000259" key="10">
    <source>
        <dbReference type="PROSITE" id="PS50929"/>
    </source>
</evidence>
<dbReference type="Gene3D" id="1.20.1560.10">
    <property type="entry name" value="ABC transporter type 1, transmembrane domain"/>
    <property type="match status" value="1"/>
</dbReference>
<keyword evidence="6 8" id="KW-1133">Transmembrane helix</keyword>
<dbReference type="Pfam" id="PF00005">
    <property type="entry name" value="ABC_tran"/>
    <property type="match status" value="2"/>
</dbReference>
<dbReference type="InterPro" id="IPR036640">
    <property type="entry name" value="ABC1_TM_sf"/>
</dbReference>
<dbReference type="Pfam" id="PF00664">
    <property type="entry name" value="ABC_membrane"/>
    <property type="match status" value="2"/>
</dbReference>
<dbReference type="CDD" id="cd18577">
    <property type="entry name" value="ABC_6TM_Pgp_ABCB1_D1_like"/>
    <property type="match status" value="1"/>
</dbReference>
<proteinExistence type="inferred from homology"/>
<dbReference type="Proteomes" id="UP000316759">
    <property type="component" value="Unassembled WGS sequence"/>
</dbReference>
<dbReference type="SUPFAM" id="SSF52540">
    <property type="entry name" value="P-loop containing nucleoside triphosphate hydrolases"/>
    <property type="match status" value="2"/>
</dbReference>
<keyword evidence="12" id="KW-1185">Reference proteome</keyword>
<reference evidence="11 12" key="1">
    <citation type="submission" date="2019-04" db="EMBL/GenBank/DDBJ databases">
        <title>Annotation for the trematode Fasciola gigantica.</title>
        <authorList>
            <person name="Choi Y.-J."/>
        </authorList>
    </citation>
    <scope>NUCLEOTIDE SEQUENCE [LARGE SCALE GENOMIC DNA]</scope>
    <source>
        <strain evidence="11">Uganda_cow_1</strain>
    </source>
</reference>
<dbReference type="OrthoDB" id="6500128at2759"/>